<dbReference type="Proteomes" id="UP000664169">
    <property type="component" value="Unassembled WGS sequence"/>
</dbReference>
<evidence type="ECO:0000313" key="4">
    <source>
        <dbReference type="Proteomes" id="UP000664169"/>
    </source>
</evidence>
<dbReference type="SUPFAM" id="SSF57701">
    <property type="entry name" value="Zn2/Cys6 DNA-binding domain"/>
    <property type="match status" value="1"/>
</dbReference>
<dbReference type="SMART" id="SM00066">
    <property type="entry name" value="GAL4"/>
    <property type="match status" value="1"/>
</dbReference>
<sequence>MNKKRTSKSGCHNCRLRKVKCDESQPQCRPCLRYGTICSYVSGRPTREIALFNKQESLVLLQASPARHILQIEAAEIVRRNRDNITTPLSCWPSREAELLHKFQVLTAATITLEPKTYIYQTIMVQKADEYAFLRYAMLGLTAMHLLWLSGSEQPVLVNEAAMYCSEAIATFSRELTKSSSSECQAMLLCAAGLLYNMSFAAIEATTPEQVWPIKQSSILDLGWLHTINAKRTIPQLSEPIGGHPLFRSLASYEVPANTVAEPTSVSPPLGFLALFSLDSGNQNEKNPYLGPAIDFLRIIGCQDTIVVSTAFTTMLGEIDQFKLLLRQKDPRALMLFACWYAKIAQSGVWWYKQRARLEGRAICLYLERGHSDDLNIKVLLQYPRSIFDKLP</sequence>
<dbReference type="InterPro" id="IPR036864">
    <property type="entry name" value="Zn2-C6_fun-type_DNA-bd_sf"/>
</dbReference>
<dbReference type="CDD" id="cd00067">
    <property type="entry name" value="GAL4"/>
    <property type="match status" value="1"/>
</dbReference>
<dbReference type="Pfam" id="PF00172">
    <property type="entry name" value="Zn_clus"/>
    <property type="match status" value="1"/>
</dbReference>
<dbReference type="PROSITE" id="PS00463">
    <property type="entry name" value="ZN2_CY6_FUNGAL_1"/>
    <property type="match status" value="1"/>
</dbReference>
<name>A0A8H3F4M2_9LECA</name>
<dbReference type="InterPro" id="IPR001138">
    <property type="entry name" value="Zn2Cys6_DnaBD"/>
</dbReference>
<dbReference type="Gene3D" id="4.10.240.10">
    <property type="entry name" value="Zn(2)-C6 fungal-type DNA-binding domain"/>
    <property type="match status" value="1"/>
</dbReference>
<dbReference type="OrthoDB" id="416217at2759"/>
<evidence type="ECO:0000313" key="3">
    <source>
        <dbReference type="EMBL" id="CAF9917553.1"/>
    </source>
</evidence>
<dbReference type="GO" id="GO:0008270">
    <property type="term" value="F:zinc ion binding"/>
    <property type="evidence" value="ECO:0007669"/>
    <property type="project" value="InterPro"/>
</dbReference>
<organism evidence="3 4">
    <name type="scientific">Gomphillus americanus</name>
    <dbReference type="NCBI Taxonomy" id="1940652"/>
    <lineage>
        <taxon>Eukaryota</taxon>
        <taxon>Fungi</taxon>
        <taxon>Dikarya</taxon>
        <taxon>Ascomycota</taxon>
        <taxon>Pezizomycotina</taxon>
        <taxon>Lecanoromycetes</taxon>
        <taxon>OSLEUM clade</taxon>
        <taxon>Ostropomycetidae</taxon>
        <taxon>Ostropales</taxon>
        <taxon>Graphidaceae</taxon>
        <taxon>Gomphilloideae</taxon>
        <taxon>Gomphillus</taxon>
    </lineage>
</organism>
<dbReference type="GO" id="GO:0001228">
    <property type="term" value="F:DNA-binding transcription activator activity, RNA polymerase II-specific"/>
    <property type="evidence" value="ECO:0007669"/>
    <property type="project" value="TreeGrafter"/>
</dbReference>
<dbReference type="PROSITE" id="PS50048">
    <property type="entry name" value="ZN2_CY6_FUNGAL_2"/>
    <property type="match status" value="1"/>
</dbReference>
<dbReference type="AlphaFoldDB" id="A0A8H3F4M2"/>
<gene>
    <name evidence="3" type="ORF">GOMPHAMPRED_001304</name>
</gene>
<evidence type="ECO:0000256" key="1">
    <source>
        <dbReference type="ARBA" id="ARBA00023242"/>
    </source>
</evidence>
<reference evidence="3" key="1">
    <citation type="submission" date="2021-03" db="EMBL/GenBank/DDBJ databases">
        <authorList>
            <person name="Tagirdzhanova G."/>
        </authorList>
    </citation>
    <scope>NUCLEOTIDE SEQUENCE</scope>
</reference>
<protein>
    <recommendedName>
        <fullName evidence="2">Zn(2)-C6 fungal-type domain-containing protein</fullName>
    </recommendedName>
</protein>
<comment type="caution">
    <text evidence="3">The sequence shown here is derived from an EMBL/GenBank/DDBJ whole genome shotgun (WGS) entry which is preliminary data.</text>
</comment>
<keyword evidence="1" id="KW-0539">Nucleus</keyword>
<dbReference type="PANTHER" id="PTHR47784:SF9">
    <property type="entry name" value="ZN(II)2CYS6 TRANSCRIPTION FACTOR (EUROFUNG)"/>
    <property type="match status" value="1"/>
</dbReference>
<feature type="domain" description="Zn(2)-C6 fungal-type" evidence="2">
    <location>
        <begin position="10"/>
        <end position="40"/>
    </location>
</feature>
<evidence type="ECO:0000259" key="2">
    <source>
        <dbReference type="PROSITE" id="PS50048"/>
    </source>
</evidence>
<proteinExistence type="predicted"/>
<accession>A0A8H3F4M2</accession>
<dbReference type="EMBL" id="CAJPDQ010000012">
    <property type="protein sequence ID" value="CAF9917553.1"/>
    <property type="molecule type" value="Genomic_DNA"/>
</dbReference>
<dbReference type="PANTHER" id="PTHR47784">
    <property type="entry name" value="STEROL UPTAKE CONTROL PROTEIN 2"/>
    <property type="match status" value="1"/>
</dbReference>
<keyword evidence="4" id="KW-1185">Reference proteome</keyword>
<dbReference type="InterPro" id="IPR053157">
    <property type="entry name" value="Sterol_Uptake_Regulator"/>
</dbReference>